<accession>A0A097AQR9</accession>
<dbReference type="STRING" id="2325.TKV_c09780"/>
<sequence>MEVPFLYFTITLSLGMIASRYFFHPFVFLFLLAISVAISLGLYIKKKNASLPLLISFVFVGVILGGSAINFPNPYLKLQDKFVTIKGTVEDVKIYEEYAKYTVKPTKTPKILVTQYGGKYPSDGDVVSIRGIVSIPKRATNPGGFDYKLFLKKKGIYAVMKVQGHAVDIIGKGNLNFIEKAVHAAKQKIESNYINSMPERDAKFVISVLLGDKLVDDETLGQFRTAGISHIICVSGMHVAIITGFILYILSLFNIRRYKVPIIITVLTFYAILTGANPPVIRAVLMASIALIGTTYGKKHNSINSLSFAAFVILIFNPLMLWDVGFQLSFVATLAILYFYKPIQEKLSMLNPKIRDLVALTLSAQIGTIPFTMYYFHYISIISLLSNIVIVPLADIAVVLGFLSAVTGLIFHHLSYFINYINIPVVEAILYITKLFDSLPYASIDTIVPPFYVIGLYYGILAVLLSSFDKKTKKISIAIALTFIIAIFFYNYLSPKDLEVTFLDVGQGDSTFVRTSHGKTFLIDGGGKPLFATSSCDVGEDVVLPFLYYKGVMKLDGVFISHTDIDHVGGILTVLQQMKVDKIFIGIQKVTDDNFKKIMETAKSKNIPVILLKKGDKVEIDDVEIYVLHPDPANLIEENPINNNALVFKIKYKEMEFLFTGDIEKPAEEILRNLDLKTHILKVAHHGSSTSSTEEFIEKANPKVCIIQVGKNNYGLPDERVLKYLKSKAKVYRTDKNGAIIVKTDGKKAYISTVVKE</sequence>
<organism evidence="8 9">
    <name type="scientific">Thermoanaerobacter kivui</name>
    <name type="common">Acetogenium kivui</name>
    <dbReference type="NCBI Taxonomy" id="2325"/>
    <lineage>
        <taxon>Bacteria</taxon>
        <taxon>Bacillati</taxon>
        <taxon>Bacillota</taxon>
        <taxon>Clostridia</taxon>
        <taxon>Thermoanaerobacterales</taxon>
        <taxon>Thermoanaerobacteraceae</taxon>
        <taxon>Thermoanaerobacter</taxon>
    </lineage>
</organism>
<feature type="domain" description="Metallo-beta-lactamase" evidence="7">
    <location>
        <begin position="507"/>
        <end position="711"/>
    </location>
</feature>
<dbReference type="SUPFAM" id="SSF56281">
    <property type="entry name" value="Metallo-hydrolase/oxidoreductase"/>
    <property type="match status" value="1"/>
</dbReference>
<evidence type="ECO:0000256" key="1">
    <source>
        <dbReference type="ARBA" id="ARBA00004651"/>
    </source>
</evidence>
<dbReference type="EMBL" id="CP009170">
    <property type="protein sequence ID" value="AIS52155.1"/>
    <property type="molecule type" value="Genomic_DNA"/>
</dbReference>
<feature type="transmembrane region" description="Helical" evidence="6">
    <location>
        <begin position="475"/>
        <end position="493"/>
    </location>
</feature>
<dbReference type="InterPro" id="IPR035681">
    <property type="entry name" value="ComA-like_MBL"/>
</dbReference>
<dbReference type="InterPro" id="IPR025405">
    <property type="entry name" value="DUF4131"/>
</dbReference>
<dbReference type="KEGG" id="tki:TKV_c09780"/>
<feature type="transmembrane region" description="Helical" evidence="6">
    <location>
        <begin position="228"/>
        <end position="250"/>
    </location>
</feature>
<evidence type="ECO:0000313" key="9">
    <source>
        <dbReference type="Proteomes" id="UP000029669"/>
    </source>
</evidence>
<feature type="transmembrane region" description="Helical" evidence="6">
    <location>
        <begin position="355"/>
        <end position="376"/>
    </location>
</feature>
<dbReference type="AlphaFoldDB" id="A0A097AQR9"/>
<keyword evidence="4 6" id="KW-1133">Transmembrane helix</keyword>
<dbReference type="GO" id="GO:0005886">
    <property type="term" value="C:plasma membrane"/>
    <property type="evidence" value="ECO:0007669"/>
    <property type="project" value="UniProtKB-SubCell"/>
</dbReference>
<evidence type="ECO:0000256" key="2">
    <source>
        <dbReference type="ARBA" id="ARBA00022475"/>
    </source>
</evidence>
<feature type="transmembrane region" description="Helical" evidence="6">
    <location>
        <begin position="22"/>
        <end position="44"/>
    </location>
</feature>
<keyword evidence="2" id="KW-1003">Cell membrane</keyword>
<dbReference type="SMART" id="SM00849">
    <property type="entry name" value="Lactamase_B"/>
    <property type="match status" value="1"/>
</dbReference>
<feature type="transmembrane region" description="Helical" evidence="6">
    <location>
        <begin position="303"/>
        <end position="320"/>
    </location>
</feature>
<dbReference type="InterPro" id="IPR004797">
    <property type="entry name" value="Competence_ComEC/Rec2"/>
</dbReference>
<evidence type="ECO:0000313" key="8">
    <source>
        <dbReference type="EMBL" id="AIS52155.1"/>
    </source>
</evidence>
<dbReference type="NCBIfam" id="TIGR00360">
    <property type="entry name" value="ComEC_N-term"/>
    <property type="match status" value="1"/>
</dbReference>
<evidence type="ECO:0000256" key="4">
    <source>
        <dbReference type="ARBA" id="ARBA00022989"/>
    </source>
</evidence>
<dbReference type="OrthoDB" id="9761531at2"/>
<feature type="transmembrane region" description="Helical" evidence="6">
    <location>
        <begin position="448"/>
        <end position="468"/>
    </location>
</feature>
<dbReference type="Pfam" id="PF13567">
    <property type="entry name" value="DUF4131"/>
    <property type="match status" value="1"/>
</dbReference>
<evidence type="ECO:0000259" key="7">
    <source>
        <dbReference type="SMART" id="SM00849"/>
    </source>
</evidence>
<feature type="transmembrane region" description="Helical" evidence="6">
    <location>
        <begin position="388"/>
        <end position="410"/>
    </location>
</feature>
<dbReference type="PANTHER" id="PTHR30619">
    <property type="entry name" value="DNA INTERNALIZATION/COMPETENCE PROTEIN COMEC/REC2"/>
    <property type="match status" value="1"/>
</dbReference>
<evidence type="ECO:0000256" key="6">
    <source>
        <dbReference type="SAM" id="Phobius"/>
    </source>
</evidence>
<dbReference type="Pfam" id="PF00753">
    <property type="entry name" value="Lactamase_B"/>
    <property type="match status" value="1"/>
</dbReference>
<feature type="transmembrane region" description="Helical" evidence="6">
    <location>
        <begin position="51"/>
        <end position="71"/>
    </location>
</feature>
<dbReference type="HOGENOM" id="CLU_010363_2_1_9"/>
<dbReference type="PANTHER" id="PTHR30619:SF1">
    <property type="entry name" value="RECOMBINATION PROTEIN 2"/>
    <property type="match status" value="1"/>
</dbReference>
<dbReference type="RefSeq" id="WP_049684952.1">
    <property type="nucleotide sequence ID" value="NZ_CP009170.1"/>
</dbReference>
<evidence type="ECO:0000256" key="5">
    <source>
        <dbReference type="ARBA" id="ARBA00023136"/>
    </source>
</evidence>
<dbReference type="eggNOG" id="COG2333">
    <property type="taxonomic scope" value="Bacteria"/>
</dbReference>
<dbReference type="Gene3D" id="3.60.15.10">
    <property type="entry name" value="Ribonuclease Z/Hydroxyacylglutathione hydrolase-like"/>
    <property type="match status" value="1"/>
</dbReference>
<dbReference type="Pfam" id="PF03772">
    <property type="entry name" value="Competence"/>
    <property type="match status" value="1"/>
</dbReference>
<dbReference type="Proteomes" id="UP000029669">
    <property type="component" value="Chromosome"/>
</dbReference>
<comment type="subcellular location">
    <subcellularLocation>
        <location evidence="1">Cell membrane</location>
        <topology evidence="1">Multi-pass membrane protein</topology>
    </subcellularLocation>
</comment>
<dbReference type="InterPro" id="IPR052159">
    <property type="entry name" value="Competence_DNA_uptake"/>
</dbReference>
<dbReference type="InterPro" id="IPR004477">
    <property type="entry name" value="ComEC_N"/>
</dbReference>
<reference evidence="9" key="1">
    <citation type="journal article" date="2015" name="Genome Announc.">
        <title>Whole-Genome Sequences of 80 Environmental and Clinical Isolates of Burkholderia pseudomallei.</title>
        <authorList>
            <person name="Johnson S.L."/>
            <person name="Baker A.L."/>
            <person name="Chain P.S."/>
            <person name="Currie B.J."/>
            <person name="Daligault H.E."/>
            <person name="Davenport K.W."/>
            <person name="Davis C.B."/>
            <person name="Inglis T.J."/>
            <person name="Kaestli M."/>
            <person name="Koren S."/>
            <person name="Mayo M."/>
            <person name="Merritt A.J."/>
            <person name="Price E.P."/>
            <person name="Sarovich D.S."/>
            <person name="Warner J."/>
            <person name="Rosovitz M.J."/>
        </authorList>
    </citation>
    <scope>NUCLEOTIDE SEQUENCE [LARGE SCALE GENOMIC DNA]</scope>
    <source>
        <strain evidence="9">DSM 2030</strain>
    </source>
</reference>
<feature type="transmembrane region" description="Helical" evidence="6">
    <location>
        <begin position="326"/>
        <end position="343"/>
    </location>
</feature>
<proteinExistence type="predicted"/>
<evidence type="ECO:0000256" key="3">
    <source>
        <dbReference type="ARBA" id="ARBA00022692"/>
    </source>
</evidence>
<protein>
    <submittedName>
        <fullName evidence="8">ComE operon protein 3</fullName>
    </submittedName>
</protein>
<dbReference type="NCBIfam" id="TIGR00361">
    <property type="entry name" value="ComEC_Rec2"/>
    <property type="match status" value="1"/>
</dbReference>
<name>A0A097AQR9_THEKI</name>
<gene>
    <name evidence="8" type="primary">comEC1</name>
    <name evidence="8" type="ORF">TKV_c09780</name>
</gene>
<feature type="transmembrane region" description="Helical" evidence="6">
    <location>
        <begin position="417"/>
        <end position="436"/>
    </location>
</feature>
<dbReference type="InterPro" id="IPR036866">
    <property type="entry name" value="RibonucZ/Hydroxyglut_hydro"/>
</dbReference>
<dbReference type="eggNOG" id="COG0658">
    <property type="taxonomic scope" value="Bacteria"/>
</dbReference>
<keyword evidence="5 6" id="KW-0472">Membrane</keyword>
<dbReference type="GO" id="GO:0030420">
    <property type="term" value="P:establishment of competence for transformation"/>
    <property type="evidence" value="ECO:0007669"/>
    <property type="project" value="InterPro"/>
</dbReference>
<keyword evidence="9" id="KW-1185">Reference proteome</keyword>
<dbReference type="CDD" id="cd07731">
    <property type="entry name" value="ComA-like_MBL-fold"/>
    <property type="match status" value="1"/>
</dbReference>
<dbReference type="InterPro" id="IPR001279">
    <property type="entry name" value="Metallo-B-lactamas"/>
</dbReference>
<keyword evidence="3 6" id="KW-0812">Transmembrane</keyword>